<accession>A0A0L0DLR9</accession>
<keyword evidence="4" id="KW-0653">Protein transport</keyword>
<proteinExistence type="inferred from homology"/>
<dbReference type="InterPro" id="IPR001388">
    <property type="entry name" value="Synaptobrevin-like"/>
</dbReference>
<dbReference type="CDD" id="cd14824">
    <property type="entry name" value="Longin"/>
    <property type="match status" value="1"/>
</dbReference>
<keyword evidence="6 9" id="KW-0472">Membrane</keyword>
<dbReference type="SMART" id="SM01270">
    <property type="entry name" value="Longin"/>
    <property type="match status" value="1"/>
</dbReference>
<dbReference type="GeneID" id="25567773"/>
<sequence>MIIYALVARGTNVLCEHAVRSGNFTSVTPLILGKLDASRNEKRTYVYSSMHFHYVTHNGLVFLAMAEADTPRRIPFAFLADVISRFEAQFDAGVARRAIAYSLDSAFKPTLSSRIDYYNHDPSADKISAVQSQIDDVKGVMVDNIEKVLERGEKIELLVDKTDNLSAQAFQFKKKSTSLKRAMMWKNIKMWILIGMVLAIVLWLILSFACGFDFSKCKKKKK</sequence>
<dbReference type="OrthoDB" id="248747at2759"/>
<dbReference type="eggNOG" id="KOG0859">
    <property type="taxonomic scope" value="Eukaryota"/>
</dbReference>
<dbReference type="AlphaFoldDB" id="A0A0L0DLR9"/>
<dbReference type="GO" id="GO:0016020">
    <property type="term" value="C:membrane"/>
    <property type="evidence" value="ECO:0007669"/>
    <property type="project" value="InterPro"/>
</dbReference>
<dbReference type="PANTHER" id="PTHR21136">
    <property type="entry name" value="SNARE PROTEINS"/>
    <property type="match status" value="1"/>
</dbReference>
<dbReference type="FunFam" id="3.30.450.50:FF:000015">
    <property type="entry name" value="Synaptobrevin 2 isoform 1"/>
    <property type="match status" value="1"/>
</dbReference>
<dbReference type="Gene3D" id="1.20.5.110">
    <property type="match status" value="1"/>
</dbReference>
<dbReference type="Gene3D" id="3.30.450.50">
    <property type="entry name" value="Longin domain"/>
    <property type="match status" value="1"/>
</dbReference>
<keyword evidence="13" id="KW-1185">Reference proteome</keyword>
<evidence type="ECO:0000313" key="13">
    <source>
        <dbReference type="Proteomes" id="UP000054408"/>
    </source>
</evidence>
<gene>
    <name evidence="12" type="ORF">AMSG_09279</name>
</gene>
<dbReference type="OMA" id="ILMIACK"/>
<dbReference type="STRING" id="461836.A0A0L0DLR9"/>
<evidence type="ECO:0000259" key="10">
    <source>
        <dbReference type="PROSITE" id="PS50859"/>
    </source>
</evidence>
<evidence type="ECO:0000256" key="4">
    <source>
        <dbReference type="ARBA" id="ARBA00022927"/>
    </source>
</evidence>
<keyword evidence="2" id="KW-0813">Transport</keyword>
<organism evidence="12 13">
    <name type="scientific">Thecamonas trahens ATCC 50062</name>
    <dbReference type="NCBI Taxonomy" id="461836"/>
    <lineage>
        <taxon>Eukaryota</taxon>
        <taxon>Apusozoa</taxon>
        <taxon>Apusomonadida</taxon>
        <taxon>Apusomonadidae</taxon>
        <taxon>Thecamonas</taxon>
    </lineage>
</organism>
<dbReference type="Pfam" id="PF00957">
    <property type="entry name" value="Synaptobrevin"/>
    <property type="match status" value="1"/>
</dbReference>
<dbReference type="PROSITE" id="PS50859">
    <property type="entry name" value="LONGIN"/>
    <property type="match status" value="1"/>
</dbReference>
<dbReference type="SUPFAM" id="SSF58038">
    <property type="entry name" value="SNARE fusion complex"/>
    <property type="match status" value="1"/>
</dbReference>
<dbReference type="GO" id="GO:0016192">
    <property type="term" value="P:vesicle-mediated transport"/>
    <property type="evidence" value="ECO:0007669"/>
    <property type="project" value="InterPro"/>
</dbReference>
<name>A0A0L0DLR9_THETB</name>
<dbReference type="InterPro" id="IPR042855">
    <property type="entry name" value="V_SNARE_CC"/>
</dbReference>
<evidence type="ECO:0000256" key="3">
    <source>
        <dbReference type="ARBA" id="ARBA00022692"/>
    </source>
</evidence>
<evidence type="ECO:0000256" key="7">
    <source>
        <dbReference type="ARBA" id="ARBA00046280"/>
    </source>
</evidence>
<evidence type="ECO:0000256" key="6">
    <source>
        <dbReference type="ARBA" id="ARBA00023136"/>
    </source>
</evidence>
<keyword evidence="5 9" id="KW-1133">Transmembrane helix</keyword>
<dbReference type="Proteomes" id="UP000054408">
    <property type="component" value="Unassembled WGS sequence"/>
</dbReference>
<keyword evidence="3 9" id="KW-0812">Transmembrane</keyword>
<dbReference type="PRINTS" id="PR00219">
    <property type="entry name" value="SYNAPTOBREVN"/>
</dbReference>
<evidence type="ECO:0000256" key="9">
    <source>
        <dbReference type="SAM" id="Phobius"/>
    </source>
</evidence>
<dbReference type="PROSITE" id="PS00417">
    <property type="entry name" value="SYNAPTOBREVIN"/>
    <property type="match status" value="1"/>
</dbReference>
<evidence type="ECO:0000256" key="8">
    <source>
        <dbReference type="PROSITE-ProRule" id="PRU00290"/>
    </source>
</evidence>
<dbReference type="PROSITE" id="PS50892">
    <property type="entry name" value="V_SNARE"/>
    <property type="match status" value="1"/>
</dbReference>
<dbReference type="EMBL" id="GL349479">
    <property type="protein sequence ID" value="KNC53195.1"/>
    <property type="molecule type" value="Genomic_DNA"/>
</dbReference>
<dbReference type="FunFam" id="1.20.5.110:FF:000004">
    <property type="entry name" value="Vesicle-associated membrane protein 7"/>
    <property type="match status" value="1"/>
</dbReference>
<dbReference type="InterPro" id="IPR011012">
    <property type="entry name" value="Longin-like_dom_sf"/>
</dbReference>
<evidence type="ECO:0000313" key="12">
    <source>
        <dbReference type="EMBL" id="KNC53195.1"/>
    </source>
</evidence>
<evidence type="ECO:0000259" key="11">
    <source>
        <dbReference type="PROSITE" id="PS50892"/>
    </source>
</evidence>
<evidence type="ECO:0000256" key="2">
    <source>
        <dbReference type="ARBA" id="ARBA00022448"/>
    </source>
</evidence>
<protein>
    <submittedName>
        <fullName evidence="12">Synaptobrevin</fullName>
    </submittedName>
</protein>
<feature type="transmembrane region" description="Helical" evidence="9">
    <location>
        <begin position="190"/>
        <end position="212"/>
    </location>
</feature>
<dbReference type="SUPFAM" id="SSF64356">
    <property type="entry name" value="SNARE-like"/>
    <property type="match status" value="1"/>
</dbReference>
<comment type="subcellular location">
    <subcellularLocation>
        <location evidence="7">Endomembrane system</location>
        <topology evidence="7">Single-pass type IV membrane protein</topology>
    </subcellularLocation>
</comment>
<dbReference type="GO" id="GO:0005737">
    <property type="term" value="C:cytoplasm"/>
    <property type="evidence" value="ECO:0007669"/>
    <property type="project" value="UniProtKB-ARBA"/>
</dbReference>
<feature type="domain" description="V-SNARE coiled-coil homology" evidence="11">
    <location>
        <begin position="126"/>
        <end position="186"/>
    </location>
</feature>
<keyword evidence="8" id="KW-0175">Coiled coil</keyword>
<dbReference type="Pfam" id="PF13774">
    <property type="entry name" value="Longin"/>
    <property type="match status" value="1"/>
</dbReference>
<feature type="domain" description="Longin" evidence="10">
    <location>
        <begin position="6"/>
        <end position="111"/>
    </location>
</feature>
<reference evidence="12 13" key="1">
    <citation type="submission" date="2010-05" db="EMBL/GenBank/DDBJ databases">
        <title>The Genome Sequence of Thecamonas trahens ATCC 50062.</title>
        <authorList>
            <consortium name="The Broad Institute Genome Sequencing Platform"/>
            <person name="Russ C."/>
            <person name="Cuomo C."/>
            <person name="Shea T."/>
            <person name="Young S.K."/>
            <person name="Zeng Q."/>
            <person name="Koehrsen M."/>
            <person name="Haas B."/>
            <person name="Borodovsky M."/>
            <person name="Guigo R."/>
            <person name="Alvarado L."/>
            <person name="Berlin A."/>
            <person name="Bochicchio J."/>
            <person name="Borenstein D."/>
            <person name="Chapman S."/>
            <person name="Chen Z."/>
            <person name="Freedman E."/>
            <person name="Gellesch M."/>
            <person name="Goldberg J."/>
            <person name="Griggs A."/>
            <person name="Gujja S."/>
            <person name="Heilman E."/>
            <person name="Heiman D."/>
            <person name="Hepburn T."/>
            <person name="Howarth C."/>
            <person name="Jen D."/>
            <person name="Larson L."/>
            <person name="Mehta T."/>
            <person name="Park D."/>
            <person name="Pearson M."/>
            <person name="Roberts A."/>
            <person name="Saif S."/>
            <person name="Shenoy N."/>
            <person name="Sisk P."/>
            <person name="Stolte C."/>
            <person name="Sykes S."/>
            <person name="Thomson T."/>
            <person name="Walk T."/>
            <person name="White J."/>
            <person name="Yandava C."/>
            <person name="Burger G."/>
            <person name="Gray M.W."/>
            <person name="Holland P.W.H."/>
            <person name="King N."/>
            <person name="Lang F.B.F."/>
            <person name="Roger A.J."/>
            <person name="Ruiz-Trillo I."/>
            <person name="Lander E."/>
            <person name="Nusbaum C."/>
        </authorList>
    </citation>
    <scope>NUCLEOTIDE SEQUENCE [LARGE SCALE GENOMIC DNA]</scope>
    <source>
        <strain evidence="12 13">ATCC 50062</strain>
    </source>
</reference>
<comment type="similarity">
    <text evidence="1">Belongs to the synaptobrevin family.</text>
</comment>
<dbReference type="InterPro" id="IPR051097">
    <property type="entry name" value="Synaptobrevin-like_transport"/>
</dbReference>
<evidence type="ECO:0000256" key="5">
    <source>
        <dbReference type="ARBA" id="ARBA00022989"/>
    </source>
</evidence>
<dbReference type="InterPro" id="IPR010908">
    <property type="entry name" value="Longin_dom"/>
</dbReference>
<evidence type="ECO:0000256" key="1">
    <source>
        <dbReference type="ARBA" id="ARBA00008025"/>
    </source>
</evidence>
<dbReference type="GO" id="GO:0012505">
    <property type="term" value="C:endomembrane system"/>
    <property type="evidence" value="ECO:0007669"/>
    <property type="project" value="UniProtKB-SubCell"/>
</dbReference>
<dbReference type="GO" id="GO:0015031">
    <property type="term" value="P:protein transport"/>
    <property type="evidence" value="ECO:0007669"/>
    <property type="project" value="UniProtKB-KW"/>
</dbReference>
<dbReference type="PANTHER" id="PTHR21136:SF168">
    <property type="entry name" value="VESICLE-ASSOCIATED MEMBRANE PROTEIN 9"/>
    <property type="match status" value="1"/>
</dbReference>
<dbReference type="RefSeq" id="XP_013754666.1">
    <property type="nucleotide sequence ID" value="XM_013899212.1"/>
</dbReference>